<keyword evidence="2" id="KW-1003">Cell membrane</keyword>
<sequence length="327" mass="35342">MNRREWLGFLCAALFIGVFPWVVVPFKAVSHYVDVMVFAGIFSLVSLGLSMLMGFAGQISMAQAAFFGIGAYTSGILTSRFGWNPVPAMPIGMLASAAVAWLIGIPALRLKGHYLAMATLGFGVIVHIVLGEEVAWTGGPSGMSDIPRLRFGDVRITGEIAWYYIVWVTVFIGLVFCFHILRSRVGRALRAIHEEETAAESMGVPTARYKLQVFVLSAVFAALAGSFYTHYVTCLNPGSFNLMWSIRFVLMVMVGGMQSLWGAIVGTVLLTFVGNEWLQVFADFEIVIYGAILLVVALFLPGGLMSLAGRWTSAGSRTVAAPDDGGS</sequence>
<evidence type="ECO:0000313" key="7">
    <source>
        <dbReference type="EMBL" id="ABK19736.1"/>
    </source>
</evidence>
<feature type="transmembrane region" description="Helical" evidence="6">
    <location>
        <begin position="114"/>
        <end position="130"/>
    </location>
</feature>
<accession>A0LQN4</accession>
<feature type="transmembrane region" description="Helical" evidence="6">
    <location>
        <begin position="160"/>
        <end position="181"/>
    </location>
</feature>
<dbReference type="PANTHER" id="PTHR30482">
    <property type="entry name" value="HIGH-AFFINITY BRANCHED-CHAIN AMINO ACID TRANSPORT SYSTEM PERMEASE"/>
    <property type="match status" value="1"/>
</dbReference>
<dbReference type="InterPro" id="IPR001851">
    <property type="entry name" value="ABC_transp_permease"/>
</dbReference>
<dbReference type="PANTHER" id="PTHR30482:SF18">
    <property type="entry name" value="BRANCHED AMINO ACID TRANSPORT SYSTEM PERMEASE"/>
    <property type="match status" value="1"/>
</dbReference>
<keyword evidence="8" id="KW-1185">Reference proteome</keyword>
<dbReference type="eggNOG" id="COG4177">
    <property type="taxonomic scope" value="Bacteria"/>
</dbReference>
<dbReference type="GO" id="GO:0005886">
    <property type="term" value="C:plasma membrane"/>
    <property type="evidence" value="ECO:0007669"/>
    <property type="project" value="UniProtKB-SubCell"/>
</dbReference>
<proteinExistence type="predicted"/>
<dbReference type="Proteomes" id="UP000001784">
    <property type="component" value="Chromosome"/>
</dbReference>
<keyword evidence="3 6" id="KW-0812">Transmembrane</keyword>
<evidence type="ECO:0000256" key="6">
    <source>
        <dbReference type="SAM" id="Phobius"/>
    </source>
</evidence>
<dbReference type="RefSeq" id="WP_011700849.1">
    <property type="nucleotide sequence ID" value="NC_008554.1"/>
</dbReference>
<dbReference type="STRING" id="335543.Sfum_4071"/>
<evidence type="ECO:0000313" key="8">
    <source>
        <dbReference type="Proteomes" id="UP000001784"/>
    </source>
</evidence>
<evidence type="ECO:0000256" key="3">
    <source>
        <dbReference type="ARBA" id="ARBA00022692"/>
    </source>
</evidence>
<feature type="transmembrane region" description="Helical" evidence="6">
    <location>
        <begin position="64"/>
        <end position="83"/>
    </location>
</feature>
<dbReference type="AlphaFoldDB" id="A0LQN4"/>
<evidence type="ECO:0000256" key="1">
    <source>
        <dbReference type="ARBA" id="ARBA00004651"/>
    </source>
</evidence>
<feature type="transmembrane region" description="Helical" evidence="6">
    <location>
        <begin position="286"/>
        <end position="308"/>
    </location>
</feature>
<name>A0LQN4_SYNFM</name>
<dbReference type="EMBL" id="CP000478">
    <property type="protein sequence ID" value="ABK19736.1"/>
    <property type="molecule type" value="Genomic_DNA"/>
</dbReference>
<feature type="transmembrane region" description="Helical" evidence="6">
    <location>
        <begin position="35"/>
        <end position="57"/>
    </location>
</feature>
<protein>
    <submittedName>
        <fullName evidence="7">Inner-membrane translocator</fullName>
    </submittedName>
</protein>
<evidence type="ECO:0000256" key="2">
    <source>
        <dbReference type="ARBA" id="ARBA00022475"/>
    </source>
</evidence>
<dbReference type="Pfam" id="PF02653">
    <property type="entry name" value="BPD_transp_2"/>
    <property type="match status" value="1"/>
</dbReference>
<dbReference type="KEGG" id="sfu:Sfum_4071"/>
<dbReference type="HOGENOM" id="CLU_031365_2_2_7"/>
<dbReference type="CDD" id="cd06581">
    <property type="entry name" value="TM_PBP1_LivM_like"/>
    <property type="match status" value="1"/>
</dbReference>
<feature type="transmembrane region" description="Helical" evidence="6">
    <location>
        <begin position="89"/>
        <end position="107"/>
    </location>
</feature>
<organism evidence="7 8">
    <name type="scientific">Syntrophobacter fumaroxidans (strain DSM 10017 / MPOB)</name>
    <dbReference type="NCBI Taxonomy" id="335543"/>
    <lineage>
        <taxon>Bacteria</taxon>
        <taxon>Pseudomonadati</taxon>
        <taxon>Thermodesulfobacteriota</taxon>
        <taxon>Syntrophobacteria</taxon>
        <taxon>Syntrophobacterales</taxon>
        <taxon>Syntrophobacteraceae</taxon>
        <taxon>Syntrophobacter</taxon>
    </lineage>
</organism>
<reference evidence="7 8" key="1">
    <citation type="submission" date="2006-10" db="EMBL/GenBank/DDBJ databases">
        <title>Complete sequence of Syntrophobacter fumaroxidans MPOB.</title>
        <authorList>
            <consortium name="US DOE Joint Genome Institute"/>
            <person name="Copeland A."/>
            <person name="Lucas S."/>
            <person name="Lapidus A."/>
            <person name="Barry K."/>
            <person name="Detter J.C."/>
            <person name="Glavina del Rio T."/>
            <person name="Hammon N."/>
            <person name="Israni S."/>
            <person name="Pitluck S."/>
            <person name="Goltsman E.G."/>
            <person name="Martinez M."/>
            <person name="Schmutz J."/>
            <person name="Larimer F."/>
            <person name="Land M."/>
            <person name="Hauser L."/>
            <person name="Kyrpides N."/>
            <person name="Kim E."/>
            <person name="Boone D.R."/>
            <person name="Brockman F."/>
            <person name="Culley D."/>
            <person name="Ferry J."/>
            <person name="Gunsalus R."/>
            <person name="McInerney M.J."/>
            <person name="Morrison M."/>
            <person name="Plugge C."/>
            <person name="Rohlin L."/>
            <person name="Scholten J."/>
            <person name="Sieber J."/>
            <person name="Stams A.J.M."/>
            <person name="Worm P."/>
            <person name="Henstra A.M."/>
            <person name="Richardson P."/>
        </authorList>
    </citation>
    <scope>NUCLEOTIDE SEQUENCE [LARGE SCALE GENOMIC DNA]</scope>
    <source>
        <strain evidence="8">DSM 10017 / MPOB</strain>
    </source>
</reference>
<keyword evidence="4 6" id="KW-1133">Transmembrane helix</keyword>
<gene>
    <name evidence="7" type="ordered locus">Sfum_4071</name>
</gene>
<evidence type="ECO:0000256" key="5">
    <source>
        <dbReference type="ARBA" id="ARBA00023136"/>
    </source>
</evidence>
<dbReference type="OrthoDB" id="9780757at2"/>
<dbReference type="InterPro" id="IPR043428">
    <property type="entry name" value="LivM-like"/>
</dbReference>
<dbReference type="InParanoid" id="A0LQN4"/>
<feature type="transmembrane region" description="Helical" evidence="6">
    <location>
        <begin position="211"/>
        <end position="228"/>
    </location>
</feature>
<feature type="transmembrane region" description="Helical" evidence="6">
    <location>
        <begin position="248"/>
        <end position="274"/>
    </location>
</feature>
<comment type="subcellular location">
    <subcellularLocation>
        <location evidence="1">Cell membrane</location>
        <topology evidence="1">Multi-pass membrane protein</topology>
    </subcellularLocation>
</comment>
<evidence type="ECO:0000256" key="4">
    <source>
        <dbReference type="ARBA" id="ARBA00022989"/>
    </source>
</evidence>
<keyword evidence="5 6" id="KW-0472">Membrane</keyword>
<dbReference type="GO" id="GO:0015658">
    <property type="term" value="F:branched-chain amino acid transmembrane transporter activity"/>
    <property type="evidence" value="ECO:0007669"/>
    <property type="project" value="InterPro"/>
</dbReference>